<sequence length="343" mass="36505">MKYIRQQQALRNGLFDIKHSNLLSEATRISGFPDMTSAKTQNALFVTELGKPVTAGTREIPTPGEDEVLIKVTATQLLPHDTYGRDKGLLFADHLPYVLGSNIAGTVQSSNHAYGLGTHIYGPGNPLSPVPNYSGLQEYALLTLSNSAPVPEGISDDGAATLPINAVTTFAALFHPNHLALPPPWSPEAASFDYSKETLVVIGAGSNCGRLALQFAKSVGIETVVGIASLSNARELEELGASHVIDRYLSQVELVRQVRGILGAGGVLKVLDCVSWTHELAVALVPEDEKSLVATLHRATAVADILEREGKTKAVVEFVMGAVNNWGKEDSAAFWEVVGEGCG</sequence>
<dbReference type="InterPro" id="IPR036291">
    <property type="entry name" value="NAD(P)-bd_dom_sf"/>
</dbReference>
<protein>
    <submittedName>
        <fullName evidence="3">Zinc-type alcohol dehydrogenase-like protein</fullName>
    </submittedName>
</protein>
<dbReference type="OrthoDB" id="9992527at2759"/>
<evidence type="ECO:0000256" key="2">
    <source>
        <dbReference type="ARBA" id="ARBA00023002"/>
    </source>
</evidence>
<name>A0A7D8UMR1_9HELO</name>
<evidence type="ECO:0000313" key="3">
    <source>
        <dbReference type="EMBL" id="TVY50681.1"/>
    </source>
</evidence>
<proteinExistence type="inferred from homology"/>
<comment type="caution">
    <text evidence="3">The sequence shown here is derived from an EMBL/GenBank/DDBJ whole genome shotgun (WGS) entry which is preliminary data.</text>
</comment>
<dbReference type="InterPro" id="IPR011032">
    <property type="entry name" value="GroES-like_sf"/>
</dbReference>
<dbReference type="InterPro" id="IPR047122">
    <property type="entry name" value="Trans-enoyl_RdTase-like"/>
</dbReference>
<accession>A0A7D8UMR1</accession>
<keyword evidence="2" id="KW-0560">Oxidoreductase</keyword>
<dbReference type="SUPFAM" id="SSF50129">
    <property type="entry name" value="GroES-like"/>
    <property type="match status" value="1"/>
</dbReference>
<dbReference type="PANTHER" id="PTHR45348:SF2">
    <property type="entry name" value="ZINC-TYPE ALCOHOL DEHYDROGENASE-LIKE PROTEIN C2E1P3.01"/>
    <property type="match status" value="1"/>
</dbReference>
<dbReference type="EMBL" id="QGMG01001036">
    <property type="protein sequence ID" value="TVY50681.1"/>
    <property type="molecule type" value="Genomic_DNA"/>
</dbReference>
<keyword evidence="4" id="KW-1185">Reference proteome</keyword>
<dbReference type="SUPFAM" id="SSF51735">
    <property type="entry name" value="NAD(P)-binding Rossmann-fold domains"/>
    <property type="match status" value="1"/>
</dbReference>
<organism evidence="3 4">
    <name type="scientific">Lachnellula cervina</name>
    <dbReference type="NCBI Taxonomy" id="1316786"/>
    <lineage>
        <taxon>Eukaryota</taxon>
        <taxon>Fungi</taxon>
        <taxon>Dikarya</taxon>
        <taxon>Ascomycota</taxon>
        <taxon>Pezizomycotina</taxon>
        <taxon>Leotiomycetes</taxon>
        <taxon>Helotiales</taxon>
        <taxon>Lachnaceae</taxon>
        <taxon>Lachnellula</taxon>
    </lineage>
</organism>
<evidence type="ECO:0000313" key="4">
    <source>
        <dbReference type="Proteomes" id="UP000481288"/>
    </source>
</evidence>
<dbReference type="Gene3D" id="3.40.50.720">
    <property type="entry name" value="NAD(P)-binding Rossmann-like Domain"/>
    <property type="match status" value="1"/>
</dbReference>
<comment type="similarity">
    <text evidence="1">Belongs to the zinc-containing alcohol dehydrogenase family.</text>
</comment>
<dbReference type="PANTHER" id="PTHR45348">
    <property type="entry name" value="HYPOTHETICAL OXIDOREDUCTASE (EUROFUNG)"/>
    <property type="match status" value="1"/>
</dbReference>
<evidence type="ECO:0000256" key="1">
    <source>
        <dbReference type="ARBA" id="ARBA00008072"/>
    </source>
</evidence>
<dbReference type="GO" id="GO:0016651">
    <property type="term" value="F:oxidoreductase activity, acting on NAD(P)H"/>
    <property type="evidence" value="ECO:0007669"/>
    <property type="project" value="InterPro"/>
</dbReference>
<dbReference type="AlphaFoldDB" id="A0A7D8UMR1"/>
<dbReference type="Proteomes" id="UP000481288">
    <property type="component" value="Unassembled WGS sequence"/>
</dbReference>
<reference evidence="3 4" key="1">
    <citation type="submission" date="2018-05" db="EMBL/GenBank/DDBJ databases">
        <title>Whole genome sequencing for identification of molecular markers to develop diagnostic detection tools for the regulated plant pathogen Lachnellula willkommii.</title>
        <authorList>
            <person name="Giroux E."/>
            <person name="Bilodeau G."/>
        </authorList>
    </citation>
    <scope>NUCLEOTIDE SEQUENCE [LARGE SCALE GENOMIC DNA]</scope>
    <source>
        <strain evidence="3 4">CBS 625.97</strain>
    </source>
</reference>
<gene>
    <name evidence="3" type="ORF">LCER1_G006762</name>
</gene>
<dbReference type="Gene3D" id="3.90.180.10">
    <property type="entry name" value="Medium-chain alcohol dehydrogenases, catalytic domain"/>
    <property type="match status" value="1"/>
</dbReference>